<comment type="caution">
    <text evidence="1">The sequence shown here is derived from an EMBL/GenBank/DDBJ whole genome shotgun (WGS) entry which is preliminary data.</text>
</comment>
<evidence type="ECO:0000313" key="1">
    <source>
        <dbReference type="EMBL" id="TWU04892.1"/>
    </source>
</evidence>
<reference evidence="1 2" key="1">
    <citation type="submission" date="2019-02" db="EMBL/GenBank/DDBJ databases">
        <title>Deep-cultivation of Planctomycetes and their phenomic and genomic characterization uncovers novel biology.</title>
        <authorList>
            <person name="Wiegand S."/>
            <person name="Jogler M."/>
            <person name="Boedeker C."/>
            <person name="Pinto D."/>
            <person name="Vollmers J."/>
            <person name="Rivas-Marin E."/>
            <person name="Kohn T."/>
            <person name="Peeters S.H."/>
            <person name="Heuer A."/>
            <person name="Rast P."/>
            <person name="Oberbeckmann S."/>
            <person name="Bunk B."/>
            <person name="Jeske O."/>
            <person name="Meyerdierks A."/>
            <person name="Storesund J.E."/>
            <person name="Kallscheuer N."/>
            <person name="Luecker S."/>
            <person name="Lage O.M."/>
            <person name="Pohl T."/>
            <person name="Merkel B.J."/>
            <person name="Hornburger P."/>
            <person name="Mueller R.-W."/>
            <person name="Bruemmer F."/>
            <person name="Labrenz M."/>
            <person name="Spormann A.M."/>
            <person name="Op Den Camp H."/>
            <person name="Overmann J."/>
            <person name="Amann R."/>
            <person name="Jetten M.S.M."/>
            <person name="Mascher T."/>
            <person name="Medema M.H."/>
            <person name="Devos D.P."/>
            <person name="Kaster A.-K."/>
            <person name="Ovreas L."/>
            <person name="Rohde M."/>
            <person name="Galperin M.Y."/>
            <person name="Jogler C."/>
        </authorList>
    </citation>
    <scope>NUCLEOTIDE SEQUENCE [LARGE SCALE GENOMIC DNA]</scope>
    <source>
        <strain evidence="1 2">Pla52n</strain>
    </source>
</reference>
<organism evidence="1 2">
    <name type="scientific">Stieleria varia</name>
    <dbReference type="NCBI Taxonomy" id="2528005"/>
    <lineage>
        <taxon>Bacteria</taxon>
        <taxon>Pseudomonadati</taxon>
        <taxon>Planctomycetota</taxon>
        <taxon>Planctomycetia</taxon>
        <taxon>Pirellulales</taxon>
        <taxon>Pirellulaceae</taxon>
        <taxon>Stieleria</taxon>
    </lineage>
</organism>
<dbReference type="Proteomes" id="UP000320176">
    <property type="component" value="Unassembled WGS sequence"/>
</dbReference>
<dbReference type="AlphaFoldDB" id="A0A5C6B0H3"/>
<protein>
    <submittedName>
        <fullName evidence="1">Uncharacterized protein</fullName>
    </submittedName>
</protein>
<evidence type="ECO:0000313" key="2">
    <source>
        <dbReference type="Proteomes" id="UP000320176"/>
    </source>
</evidence>
<gene>
    <name evidence="1" type="ORF">Pla52n_29370</name>
</gene>
<name>A0A5C6B0H3_9BACT</name>
<sequence>MVCDDHVESTPQGVVAGFSESGLRPPPGSVLVRPNEPAMIASLYRRLPSETASRSYAATILLKSRETLLRDEFTLPRCRLVLGVTSLCFSPATLGSSPCSSSPSPRPPLSGIFEKGKGVFSFRAGGGEVNAIVLRVAASCCSEPGQARRKQRIHLT</sequence>
<accession>A0A5C6B0H3</accession>
<dbReference type="EMBL" id="SJPN01000003">
    <property type="protein sequence ID" value="TWU04892.1"/>
    <property type="molecule type" value="Genomic_DNA"/>
</dbReference>
<keyword evidence="2" id="KW-1185">Reference proteome</keyword>
<proteinExistence type="predicted"/>